<protein>
    <recommendedName>
        <fullName evidence="4">Transmembrane protein</fullName>
    </recommendedName>
</protein>
<feature type="transmembrane region" description="Helical" evidence="1">
    <location>
        <begin position="56"/>
        <end position="77"/>
    </location>
</feature>
<keyword evidence="1" id="KW-0472">Membrane</keyword>
<accession>A0A9X8EJL7</accession>
<reference evidence="2 3" key="1">
    <citation type="submission" date="2018-11" db="EMBL/GenBank/DDBJ databases">
        <title>Genomic analyses of the natural microbiome of Caenorhabditis elegans.</title>
        <authorList>
            <person name="Samuel B."/>
        </authorList>
    </citation>
    <scope>NUCLEOTIDE SEQUENCE [LARGE SCALE GENOMIC DNA]</scope>
    <source>
        <strain evidence="2 3">BIGb0473</strain>
    </source>
</reference>
<keyword evidence="1" id="KW-0812">Transmembrane</keyword>
<evidence type="ECO:0000313" key="2">
    <source>
        <dbReference type="EMBL" id="ROQ48850.1"/>
    </source>
</evidence>
<dbReference type="AlphaFoldDB" id="A0A9X8EJL7"/>
<dbReference type="RefSeq" id="WP_058540271.1">
    <property type="nucleotide sequence ID" value="NZ_LKGZ01000001.1"/>
</dbReference>
<organism evidence="2 3">
    <name type="scientific">Pseudomonas putida</name>
    <name type="common">Arthrobacter siderocapsulatus</name>
    <dbReference type="NCBI Taxonomy" id="303"/>
    <lineage>
        <taxon>Bacteria</taxon>
        <taxon>Pseudomonadati</taxon>
        <taxon>Pseudomonadota</taxon>
        <taxon>Gammaproteobacteria</taxon>
        <taxon>Pseudomonadales</taxon>
        <taxon>Pseudomonadaceae</taxon>
        <taxon>Pseudomonas</taxon>
    </lineage>
</organism>
<evidence type="ECO:0000256" key="1">
    <source>
        <dbReference type="SAM" id="Phobius"/>
    </source>
</evidence>
<comment type="caution">
    <text evidence="2">The sequence shown here is derived from an EMBL/GenBank/DDBJ whole genome shotgun (WGS) entry which is preliminary data.</text>
</comment>
<dbReference type="EMBL" id="RJUR01000014">
    <property type="protein sequence ID" value="ROQ48850.1"/>
    <property type="molecule type" value="Genomic_DNA"/>
</dbReference>
<dbReference type="Proteomes" id="UP000269115">
    <property type="component" value="Unassembled WGS sequence"/>
</dbReference>
<proteinExistence type="predicted"/>
<sequence>MSKPVRDTLKLLLLLAGLWGFARLPPSLGANLILVGGLAAGGIYALLNLSRLFAFLSYWPGSLLYSVIVVYLCKMSAQRALNARFGIEVDYLDNAAVVYGALYSIPFSLMLLGVYLLLPQWLRRAAGRLRPGAAPAPAQKVPTFEPFFAAALVCCAGFALQQLDEGLEYALIVDAMPASNCGPVDAGTAWLRKNHSQCYRLQGNPFTGTFSLQQVDSPAP</sequence>
<evidence type="ECO:0000313" key="3">
    <source>
        <dbReference type="Proteomes" id="UP000269115"/>
    </source>
</evidence>
<name>A0A9X8EJL7_PSEPU</name>
<feature type="transmembrane region" description="Helical" evidence="1">
    <location>
        <begin position="32"/>
        <end position="49"/>
    </location>
</feature>
<gene>
    <name evidence="2" type="ORF">EDF85_3152</name>
</gene>
<evidence type="ECO:0008006" key="4">
    <source>
        <dbReference type="Google" id="ProtNLM"/>
    </source>
</evidence>
<keyword evidence="1" id="KW-1133">Transmembrane helix</keyword>
<feature type="transmembrane region" description="Helical" evidence="1">
    <location>
        <begin position="97"/>
        <end position="118"/>
    </location>
</feature>